<dbReference type="InterPro" id="IPR021133">
    <property type="entry name" value="HEAT_type_2"/>
</dbReference>
<keyword evidence="5" id="KW-0677">Repeat</keyword>
<dbReference type="GO" id="GO:0031267">
    <property type="term" value="F:small GTPase binding"/>
    <property type="evidence" value="ECO:0007669"/>
    <property type="project" value="InterPro"/>
</dbReference>
<evidence type="ECO:0000256" key="7">
    <source>
        <dbReference type="ARBA" id="ARBA00023242"/>
    </source>
</evidence>
<dbReference type="Proteomes" id="UP000076407">
    <property type="component" value="Unassembled WGS sequence"/>
</dbReference>
<feature type="domain" description="Importin N-terminal" evidence="9">
    <location>
        <begin position="137"/>
        <end position="205"/>
    </location>
</feature>
<evidence type="ECO:0000256" key="6">
    <source>
        <dbReference type="ARBA" id="ARBA00022927"/>
    </source>
</evidence>
<feature type="repeat" description="HEAT" evidence="8">
    <location>
        <begin position="512"/>
        <end position="549"/>
    </location>
</feature>
<dbReference type="PANTHER" id="PTHR10527">
    <property type="entry name" value="IMPORTIN BETA"/>
    <property type="match status" value="1"/>
</dbReference>
<dbReference type="Pfam" id="PF25780">
    <property type="entry name" value="TPR_IPO5"/>
    <property type="match status" value="1"/>
</dbReference>
<protein>
    <recommendedName>
        <fullName evidence="9">Importin N-terminal domain-containing protein</fullName>
    </recommendedName>
</protein>
<name>A0A182WWI3_ANOQN</name>
<organism evidence="10 11">
    <name type="scientific">Anopheles quadriannulatus</name>
    <name type="common">Mosquito</name>
    <dbReference type="NCBI Taxonomy" id="34691"/>
    <lineage>
        <taxon>Eukaryota</taxon>
        <taxon>Metazoa</taxon>
        <taxon>Ecdysozoa</taxon>
        <taxon>Arthropoda</taxon>
        <taxon>Hexapoda</taxon>
        <taxon>Insecta</taxon>
        <taxon>Pterygota</taxon>
        <taxon>Neoptera</taxon>
        <taxon>Endopterygota</taxon>
        <taxon>Diptera</taxon>
        <taxon>Nematocera</taxon>
        <taxon>Culicoidea</taxon>
        <taxon>Culicidae</taxon>
        <taxon>Anophelinae</taxon>
        <taxon>Anopheles</taxon>
    </lineage>
</organism>
<dbReference type="InterPro" id="IPR011989">
    <property type="entry name" value="ARM-like"/>
</dbReference>
<keyword evidence="11" id="KW-1185">Reference proteome</keyword>
<dbReference type="GO" id="GO:0005737">
    <property type="term" value="C:cytoplasm"/>
    <property type="evidence" value="ECO:0007669"/>
    <property type="project" value="UniProtKB-SubCell"/>
</dbReference>
<dbReference type="AlphaFoldDB" id="A0A182WWI3"/>
<dbReference type="PROSITE" id="PS50077">
    <property type="entry name" value="HEAT_REPEAT"/>
    <property type="match status" value="1"/>
</dbReference>
<dbReference type="SUPFAM" id="SSF48371">
    <property type="entry name" value="ARM repeat"/>
    <property type="match status" value="2"/>
</dbReference>
<accession>A0A182WWI3</accession>
<sequence>LKQAAKKFSPCTIFALPERSVQIRSILNTQRLARWRSEFHAEQRIASGEEESVVQKRFLAAFALLHCIHGTTNTKLYEKQRFWGKKESETHFTPRPTKCELFQLFQPTRAKVQPHHHKMEQTIKNLLVADNDLIQQATAELKEAFKKPETIPQLCEICVTNTDPQVRQYAAMLLKKHLGKLRAWREVPAETQALIKKGMLEAIVNESEKSVRNAITGFVGVLVKHEAEKEDGWMGEVLKFMFESTSSSDPKLSELGSSVFNTLTDVAPDQFMPHIEMVCQLFSTALTATEASGNMATPVIYNILLGMSHLVPFIPGRQEIEQTYQDSIPYVLKALSAFAEQDSYKFIEAFDILENLADESSRTLSPHMKLLIDFCLQMAGNTQLDDSVRVKTITFIGWLVRLKKKMIIKQKLVEPIVNALFTLMSVAPDVEDEDEEYFGSNEVSTPSTCATQSLDVLALHIPPKQLFPPLMALLEPALAGDNPLPKKAAYLSIAVIAEGCSEHICSKYLRVLVDVIKRGITDENVMIRNAALFALGQFSEHLQPEISQHADEILPILFEFLQQLCLQIRSGGKEPPHIDRVFYALETTCENLEDQVTPYLPMLMERLFESLDTRNSVHLRELSLTTIAATASAAKEHMLPYFPRLIDCLKLYLVKTDDEDICTLRPQAIDTFAALVRTIGKDNFLPLAVDTLNMGLTMMDESNDPDLRRSCYNLFASMASSVKEDMSGSLNKIVETMLESVRSSEGIVPTFKEGAGDDMAILANGALAGTNGSGDGDDEDEEFDIENSVGDEEEDEEDIAGYSIENAYMDEKEEAILALMEFAEHTGPAFAPFIQTAFEEIYKLLNHPNEDIRKASIDAVKQFVVALHQLGNMEGVHQTILILVPKLSEIIRTDEERTVVMSALDGFSDILQEVGAATFQADGQKDAVFNCIVDVLNGKVACQFDEPVDEEQEESEYDEAILESAGDILPKFGRALPAEEFAVYFGRVWPYFIQKIEKTKQKDETSDSQRAFAIGVLAECFEGLKEFNRNWIDTLLPIFLSCVQDRNNEVRSNTVYGLGEMVKHGKDCTFGHYPQIMAALSQLVSKEQHAGTLDNLCGALARLIITNCSLVPLKSVLPVFVEYLPLREDFTENLAVFQCLDLLYKQGDENLIPALCRILVVGLQVLCKKEYDTEECRELVHNLVKQISKDFPDKFAEVIRSSAEAAEFVQTLSLQ</sequence>
<dbReference type="SMART" id="SM00913">
    <property type="entry name" value="IBN_N"/>
    <property type="match status" value="1"/>
</dbReference>
<keyword evidence="3" id="KW-0813">Transport</keyword>
<dbReference type="STRING" id="34691.A0A182WWI3"/>
<evidence type="ECO:0000256" key="8">
    <source>
        <dbReference type="PROSITE-ProRule" id="PRU00103"/>
    </source>
</evidence>
<dbReference type="Gene3D" id="1.25.10.10">
    <property type="entry name" value="Leucine-rich Repeat Variant"/>
    <property type="match status" value="1"/>
</dbReference>
<dbReference type="InterPro" id="IPR016024">
    <property type="entry name" value="ARM-type_fold"/>
</dbReference>
<proteinExistence type="predicted"/>
<evidence type="ECO:0000256" key="5">
    <source>
        <dbReference type="ARBA" id="ARBA00022737"/>
    </source>
</evidence>
<evidence type="ECO:0000313" key="11">
    <source>
        <dbReference type="Proteomes" id="UP000076407"/>
    </source>
</evidence>
<dbReference type="GO" id="GO:0006606">
    <property type="term" value="P:protein import into nucleus"/>
    <property type="evidence" value="ECO:0007669"/>
    <property type="project" value="InterPro"/>
</dbReference>
<evidence type="ECO:0000259" key="9">
    <source>
        <dbReference type="PROSITE" id="PS50166"/>
    </source>
</evidence>
<evidence type="ECO:0000256" key="3">
    <source>
        <dbReference type="ARBA" id="ARBA00022448"/>
    </source>
</evidence>
<evidence type="ECO:0000313" key="10">
    <source>
        <dbReference type="EnsemblMetazoa" id="AQUA001891-PA"/>
    </source>
</evidence>
<evidence type="ECO:0000256" key="4">
    <source>
        <dbReference type="ARBA" id="ARBA00022490"/>
    </source>
</evidence>
<dbReference type="EnsemblMetazoa" id="AQUA001891-RA">
    <property type="protein sequence ID" value="AQUA001891-PA"/>
    <property type="gene ID" value="AQUA001891"/>
</dbReference>
<dbReference type="InterPro" id="IPR001494">
    <property type="entry name" value="Importin-beta_N"/>
</dbReference>
<dbReference type="InterPro" id="IPR057672">
    <property type="entry name" value="TPR_IPO4/5"/>
</dbReference>
<keyword evidence="7" id="KW-0539">Nucleus</keyword>
<keyword evidence="4" id="KW-0963">Cytoplasm</keyword>
<dbReference type="GO" id="GO:0005634">
    <property type="term" value="C:nucleus"/>
    <property type="evidence" value="ECO:0007669"/>
    <property type="project" value="UniProtKB-SubCell"/>
</dbReference>
<evidence type="ECO:0000256" key="2">
    <source>
        <dbReference type="ARBA" id="ARBA00004496"/>
    </source>
</evidence>
<dbReference type="InterPro" id="IPR040122">
    <property type="entry name" value="Importin_beta"/>
</dbReference>
<dbReference type="Pfam" id="PF03810">
    <property type="entry name" value="IBN_N"/>
    <property type="match status" value="1"/>
</dbReference>
<evidence type="ECO:0000256" key="1">
    <source>
        <dbReference type="ARBA" id="ARBA00004123"/>
    </source>
</evidence>
<keyword evidence="6" id="KW-0653">Protein transport</keyword>
<dbReference type="Pfam" id="PF02985">
    <property type="entry name" value="HEAT"/>
    <property type="match status" value="1"/>
</dbReference>
<dbReference type="PROSITE" id="PS50166">
    <property type="entry name" value="IMPORTIN_B_NT"/>
    <property type="match status" value="1"/>
</dbReference>
<reference evidence="10" key="1">
    <citation type="submission" date="2020-05" db="UniProtKB">
        <authorList>
            <consortium name="EnsemblMetazoa"/>
        </authorList>
    </citation>
    <scope>IDENTIFICATION</scope>
    <source>
        <strain evidence="10">SANGQUA</strain>
    </source>
</reference>
<comment type="subcellular location">
    <subcellularLocation>
        <location evidence="2">Cytoplasm</location>
    </subcellularLocation>
    <subcellularLocation>
        <location evidence="1">Nucleus</location>
    </subcellularLocation>
</comment>
<dbReference type="InterPro" id="IPR000357">
    <property type="entry name" value="HEAT"/>
</dbReference>
<dbReference type="VEuPathDB" id="VectorBase:AQUA001891"/>